<feature type="active site" description="Nucleophile" evidence="7">
    <location>
        <position position="387"/>
    </location>
</feature>
<dbReference type="InterPro" id="IPR001907">
    <property type="entry name" value="ClpP"/>
</dbReference>
<feature type="domain" description="Peptidase S49" evidence="9">
    <location>
        <begin position="123"/>
        <end position="275"/>
    </location>
</feature>
<evidence type="ECO:0000256" key="5">
    <source>
        <dbReference type="ARBA" id="ARBA00022825"/>
    </source>
</evidence>
<dbReference type="SUPFAM" id="SSF52096">
    <property type="entry name" value="ClpP/crotonase"/>
    <property type="match status" value="2"/>
</dbReference>
<dbReference type="Pfam" id="PF01343">
    <property type="entry name" value="Peptidase_S49"/>
    <property type="match status" value="2"/>
</dbReference>
<evidence type="ECO:0000256" key="8">
    <source>
        <dbReference type="SAM" id="Phobius"/>
    </source>
</evidence>
<keyword evidence="11" id="KW-1185">Reference proteome</keyword>
<dbReference type="AlphaFoldDB" id="A0A399QU62"/>
<dbReference type="InterPro" id="IPR047217">
    <property type="entry name" value="S49_SppA_67K_type_N"/>
</dbReference>
<dbReference type="Gene3D" id="6.20.330.10">
    <property type="match status" value="2"/>
</dbReference>
<evidence type="ECO:0000259" key="9">
    <source>
        <dbReference type="Pfam" id="PF01343"/>
    </source>
</evidence>
<protein>
    <submittedName>
        <fullName evidence="10">Signal peptide peptidase SppA</fullName>
    </submittedName>
</protein>
<keyword evidence="3" id="KW-0645">Protease</keyword>
<dbReference type="OrthoDB" id="9764363at2"/>
<dbReference type="Proteomes" id="UP000265431">
    <property type="component" value="Unassembled WGS sequence"/>
</dbReference>
<sequence length="594" mass="62410">MKTFFTAFGGAIIGTILGAVLLAFLAAAMIGGFVNSQLSSFQSDGSASGNTVLTLDLRDELSDQPATQGLGAIFGQKGFVNVLTRLDAARTDENVKGVLVRASEYSVGSARAEELRDSILRLREAGKFVVVSSQGTYAGGPSALRAVAAADEIWVQPGGDYLPGGIVFETLFFKDLLDRLNVTAEIEQFYEYKNAPNVYKQTGYTEPHREAMTALADSLWTVSLEDIATDRGIDLANLRNALTSGPLSPQAMIDAGIADKLGWPEDAIAAAKERAGENAQLLEILEYTPSSAPLGSKMIAVVGGEGPIVTGGASGDLINAGSAFASDMIANAILEAGRDDDVSAIVFRVDSPGGSPTASDQIWNAIETIQRETEKPIVVSMGSVAASGGYYVSTGADWIMASRSTITGSIGIFGGKLAVAEGLRQIGVNAETVSVGGPFAGALSTLDGFTDEQRTMLTAWLERGYDRFIGLVAEGRDMSVQEVDDIARGRVWSGADALDVGLVDEIGGLMDAIAKARELAAIDEDTATRVKFYPIPQGGIPGLGPMSEASAADLQTLARISAILDDERVQMLIEQGGMMQDAPIQARGPMMIER</sequence>
<dbReference type="PRINTS" id="PR00127">
    <property type="entry name" value="CLPPROTEASEP"/>
</dbReference>
<dbReference type="InterPro" id="IPR004635">
    <property type="entry name" value="Pept_S49_SppA"/>
</dbReference>
<dbReference type="GO" id="GO:0004252">
    <property type="term" value="F:serine-type endopeptidase activity"/>
    <property type="evidence" value="ECO:0007669"/>
    <property type="project" value="InterPro"/>
</dbReference>
<dbReference type="PANTHER" id="PTHR33209:SF1">
    <property type="entry name" value="PEPTIDASE S49 DOMAIN-CONTAINING PROTEIN"/>
    <property type="match status" value="1"/>
</dbReference>
<evidence type="ECO:0000256" key="1">
    <source>
        <dbReference type="ARBA" id="ARBA00004370"/>
    </source>
</evidence>
<feature type="transmembrane region" description="Helical" evidence="8">
    <location>
        <begin position="7"/>
        <end position="34"/>
    </location>
</feature>
<evidence type="ECO:0000256" key="3">
    <source>
        <dbReference type="ARBA" id="ARBA00022670"/>
    </source>
</evidence>
<dbReference type="InterPro" id="IPR029045">
    <property type="entry name" value="ClpP/crotonase-like_dom_sf"/>
</dbReference>
<reference evidence="10 11" key="1">
    <citation type="submission" date="2018-08" db="EMBL/GenBank/DDBJ databases">
        <title>Henriciella mobilis sp. nov., isolated from seawater.</title>
        <authorList>
            <person name="Cheng H."/>
            <person name="Wu Y.-H."/>
            <person name="Xu X.-W."/>
            <person name="Guo L.-L."/>
        </authorList>
    </citation>
    <scope>NUCLEOTIDE SEQUENCE [LARGE SCALE GENOMIC DNA]</scope>
    <source>
        <strain evidence="10 11">CCUG66934</strain>
    </source>
</reference>
<dbReference type="GO" id="GO:0004176">
    <property type="term" value="F:ATP-dependent peptidase activity"/>
    <property type="evidence" value="ECO:0007669"/>
    <property type="project" value="InterPro"/>
</dbReference>
<dbReference type="GO" id="GO:0006465">
    <property type="term" value="P:signal peptide processing"/>
    <property type="evidence" value="ECO:0007669"/>
    <property type="project" value="InterPro"/>
</dbReference>
<evidence type="ECO:0000256" key="4">
    <source>
        <dbReference type="ARBA" id="ARBA00022801"/>
    </source>
</evidence>
<proteinExistence type="inferred from homology"/>
<dbReference type="PIRSF" id="PIRSF001217">
    <property type="entry name" value="Protease_4_SppA"/>
    <property type="match status" value="1"/>
</dbReference>
<dbReference type="InterPro" id="IPR047272">
    <property type="entry name" value="S49_SppA_C"/>
</dbReference>
<dbReference type="EMBL" id="QWGB01000007">
    <property type="protein sequence ID" value="RIJ22333.1"/>
    <property type="molecule type" value="Genomic_DNA"/>
</dbReference>
<evidence type="ECO:0000256" key="6">
    <source>
        <dbReference type="ARBA" id="ARBA00023136"/>
    </source>
</evidence>
<comment type="caution">
    <text evidence="10">The sequence shown here is derived from an EMBL/GenBank/DDBJ whole genome shotgun (WGS) entry which is preliminary data.</text>
</comment>
<keyword evidence="5" id="KW-0720">Serine protease</keyword>
<dbReference type="NCBIfam" id="TIGR00706">
    <property type="entry name" value="SppA_dom"/>
    <property type="match status" value="1"/>
</dbReference>
<evidence type="ECO:0000313" key="11">
    <source>
        <dbReference type="Proteomes" id="UP000265431"/>
    </source>
</evidence>
<organism evidence="10 11">
    <name type="scientific">Henriciella barbarensis</name>
    <dbReference type="NCBI Taxonomy" id="86342"/>
    <lineage>
        <taxon>Bacteria</taxon>
        <taxon>Pseudomonadati</taxon>
        <taxon>Pseudomonadota</taxon>
        <taxon>Alphaproteobacteria</taxon>
        <taxon>Hyphomonadales</taxon>
        <taxon>Hyphomonadaceae</taxon>
        <taxon>Henriciella</taxon>
    </lineage>
</organism>
<dbReference type="PANTHER" id="PTHR33209">
    <property type="entry name" value="PROTEASE 4"/>
    <property type="match status" value="1"/>
</dbReference>
<feature type="active site" description="Proton donor/acceptor" evidence="7">
    <location>
        <position position="193"/>
    </location>
</feature>
<comment type="similarity">
    <text evidence="2">Belongs to the peptidase S49 family.</text>
</comment>
<keyword evidence="4" id="KW-0378">Hydrolase</keyword>
<gene>
    <name evidence="10" type="primary">sppA</name>
    <name evidence="10" type="ORF">D1224_12335</name>
</gene>
<dbReference type="CDD" id="cd07018">
    <property type="entry name" value="S49_SppA_67K_type"/>
    <property type="match status" value="1"/>
</dbReference>
<evidence type="ECO:0000256" key="7">
    <source>
        <dbReference type="PIRSR" id="PIRSR001217-1"/>
    </source>
</evidence>
<dbReference type="RefSeq" id="WP_119380251.1">
    <property type="nucleotide sequence ID" value="NZ_QWGB01000007.1"/>
</dbReference>
<keyword evidence="8" id="KW-0812">Transmembrane</keyword>
<dbReference type="InterPro" id="IPR002142">
    <property type="entry name" value="Peptidase_S49"/>
</dbReference>
<comment type="subcellular location">
    <subcellularLocation>
        <location evidence="1">Membrane</location>
    </subcellularLocation>
</comment>
<dbReference type="GO" id="GO:0016020">
    <property type="term" value="C:membrane"/>
    <property type="evidence" value="ECO:0007669"/>
    <property type="project" value="UniProtKB-SubCell"/>
</dbReference>
<keyword evidence="6 8" id="KW-0472">Membrane</keyword>
<dbReference type="CDD" id="cd07023">
    <property type="entry name" value="S49_Sppa_N_C"/>
    <property type="match status" value="1"/>
</dbReference>
<name>A0A399QU62_9PROT</name>
<evidence type="ECO:0000256" key="2">
    <source>
        <dbReference type="ARBA" id="ARBA00008683"/>
    </source>
</evidence>
<accession>A0A399QU62</accession>
<dbReference type="InterPro" id="IPR004634">
    <property type="entry name" value="Pept_S49_pIV"/>
</dbReference>
<feature type="domain" description="Peptidase S49" evidence="9">
    <location>
        <begin position="370"/>
        <end position="522"/>
    </location>
</feature>
<evidence type="ECO:0000313" key="10">
    <source>
        <dbReference type="EMBL" id="RIJ22333.1"/>
    </source>
</evidence>
<dbReference type="Gene3D" id="3.90.226.10">
    <property type="entry name" value="2-enoyl-CoA Hydratase, Chain A, domain 1"/>
    <property type="match status" value="2"/>
</dbReference>
<keyword evidence="8" id="KW-1133">Transmembrane helix</keyword>